<comment type="similarity">
    <text evidence="6">Belongs to the AhpD family.</text>
</comment>
<name>A0A069B914_BURPE</name>
<evidence type="ECO:0000259" key="7">
    <source>
        <dbReference type="Pfam" id="PF02627"/>
    </source>
</evidence>
<dbReference type="GO" id="GO:0006979">
    <property type="term" value="P:response to oxidative stress"/>
    <property type="evidence" value="ECO:0007669"/>
    <property type="project" value="InterPro"/>
</dbReference>
<evidence type="ECO:0000256" key="5">
    <source>
        <dbReference type="ARBA" id="ARBA00023284"/>
    </source>
</evidence>
<dbReference type="KEGG" id="but:X994_506"/>
<evidence type="ECO:0000313" key="9">
    <source>
        <dbReference type="EMBL" id="PJO65403.1"/>
    </source>
</evidence>
<gene>
    <name evidence="6" type="primary">ahpD</name>
    <name evidence="9" type="ORF">CWD88_15065</name>
    <name evidence="8" type="ORF">Y036_3500</name>
</gene>
<dbReference type="EC" id="1.11.1.28" evidence="6"/>
<evidence type="ECO:0000256" key="2">
    <source>
        <dbReference type="ARBA" id="ARBA00022862"/>
    </source>
</evidence>
<reference evidence="8 10" key="1">
    <citation type="submission" date="2014-08" db="EMBL/GenBank/DDBJ databases">
        <authorList>
            <person name="Bunnell A."/>
            <person name="Chain P.S."/>
            <person name="Chertkov O."/>
            <person name="Currie B.J."/>
            <person name="Daligault H.E."/>
            <person name="Davenport K.W."/>
            <person name="Davis C."/>
            <person name="Gleasner C.D."/>
            <person name="Johnson S.L."/>
            <person name="Kaestli M."/>
            <person name="Koren S."/>
            <person name="Kunde Y.A."/>
            <person name="Mayo M."/>
            <person name="McMurry K.K."/>
            <person name="Price E.P."/>
            <person name="Reitenga K.G."/>
            <person name="Robison R."/>
            <person name="Rosovitz M.J."/>
            <person name="Sarovich D.S."/>
            <person name="Teshima H."/>
        </authorList>
    </citation>
    <scope>NUCLEOTIDE SEQUENCE [LARGE SCALE GENOMIC DNA]</scope>
    <source>
        <strain evidence="8 10">MSHR44</strain>
    </source>
</reference>
<keyword evidence="5 6" id="KW-0676">Redox-active center</keyword>
<dbReference type="OMA" id="GQCLDSH"/>
<dbReference type="RefSeq" id="WP_004193734.1">
    <property type="nucleotide sequence ID" value="NZ_AP028073.1"/>
</dbReference>
<feature type="domain" description="Carboxymuconolactone decarboxylase-like" evidence="7">
    <location>
        <begin position="94"/>
        <end position="171"/>
    </location>
</feature>
<keyword evidence="1 6" id="KW-0575">Peroxidase</keyword>
<feature type="disulfide bond" description="Interchain (with AhpC); in linked form" evidence="6">
    <location>
        <position position="134"/>
    </location>
</feature>
<keyword evidence="4 6" id="KW-1015">Disulfide bond</keyword>
<dbReference type="NCBIfam" id="TIGR00778">
    <property type="entry name" value="ahpD_dom"/>
    <property type="match status" value="1"/>
</dbReference>
<dbReference type="Pfam" id="PF02627">
    <property type="entry name" value="CMD"/>
    <property type="match status" value="1"/>
</dbReference>
<dbReference type="GO" id="GO:0045454">
    <property type="term" value="P:cell redox homeostasis"/>
    <property type="evidence" value="ECO:0007669"/>
    <property type="project" value="TreeGrafter"/>
</dbReference>
<dbReference type="GeneID" id="92979218"/>
<evidence type="ECO:0000256" key="3">
    <source>
        <dbReference type="ARBA" id="ARBA00023002"/>
    </source>
</evidence>
<reference evidence="9 11" key="2">
    <citation type="submission" date="2017-11" db="EMBL/GenBank/DDBJ databases">
        <title>Molecular characterization of Burkholderia pseudomallei and closely related isolates from Vietnam.</title>
        <authorList>
            <person name="Ustinov D.V."/>
            <person name="Antonov A.S."/>
            <person name="Avdusheva E.F."/>
            <person name="Shpak I.M."/>
            <person name="Zakharova I.B."/>
            <person name="Thi L.A."/>
            <person name="Teteryatnikova N."/>
            <person name="Lopasteyskaya Y.A."/>
            <person name="Kuzyutina J.A."/>
            <person name="Ngo T.N."/>
            <person name="Victorov D.V."/>
        </authorList>
    </citation>
    <scope>NUCLEOTIDE SEQUENCE [LARGE SCALE GENOMIC DNA]</scope>
    <source>
        <strain evidence="9 11">V1512</strain>
    </source>
</reference>
<evidence type="ECO:0000256" key="1">
    <source>
        <dbReference type="ARBA" id="ARBA00022559"/>
    </source>
</evidence>
<organism evidence="8 10">
    <name type="scientific">Burkholderia pseudomallei</name>
    <name type="common">Pseudomonas pseudomallei</name>
    <dbReference type="NCBI Taxonomy" id="28450"/>
    <lineage>
        <taxon>Bacteria</taxon>
        <taxon>Pseudomonadati</taxon>
        <taxon>Pseudomonadota</taxon>
        <taxon>Betaproteobacteria</taxon>
        <taxon>Burkholderiales</taxon>
        <taxon>Burkholderiaceae</taxon>
        <taxon>Burkholderia</taxon>
        <taxon>pseudomallei group</taxon>
    </lineage>
</organism>
<comment type="function">
    <text evidence="6">Antioxidant protein with alkyl hydroperoxidase activity. Required for the reduction of the AhpC active site cysteine residues and for the regeneration of the AhpC enzyme activity.</text>
</comment>
<dbReference type="GO" id="GO:0015036">
    <property type="term" value="F:disulfide oxidoreductase activity"/>
    <property type="evidence" value="ECO:0007669"/>
    <property type="project" value="TreeGrafter"/>
</dbReference>
<dbReference type="PANTHER" id="PTHR33930:SF7">
    <property type="entry name" value="ALKYL HYDROPEROXIDE REDUCTASE AHPD"/>
    <property type="match status" value="1"/>
</dbReference>
<feature type="disulfide bond" evidence="6">
    <location>
        <begin position="131"/>
        <end position="134"/>
    </location>
</feature>
<dbReference type="PANTHER" id="PTHR33930">
    <property type="entry name" value="ALKYL HYDROPEROXIDE REDUCTASE AHPD"/>
    <property type="match status" value="1"/>
</dbReference>
<dbReference type="InterPro" id="IPR004674">
    <property type="entry name" value="AhpD"/>
</dbReference>
<dbReference type="Proteomes" id="UP000030475">
    <property type="component" value="Unassembled WGS sequence"/>
</dbReference>
<dbReference type="Gene3D" id="1.20.1290.10">
    <property type="entry name" value="AhpD-like"/>
    <property type="match status" value="1"/>
</dbReference>
<dbReference type="InterPro" id="IPR029032">
    <property type="entry name" value="AhpD-like"/>
</dbReference>
<evidence type="ECO:0000313" key="8">
    <source>
        <dbReference type="EMBL" id="KGX05553.1"/>
    </source>
</evidence>
<dbReference type="GO" id="GO:0051920">
    <property type="term" value="F:peroxiredoxin activity"/>
    <property type="evidence" value="ECO:0007669"/>
    <property type="project" value="InterPro"/>
</dbReference>
<comment type="catalytic activity">
    <reaction evidence="6">
        <text>N(6)-[(R)-dihydrolipoyl]-L-lysyl-[lipoyl-carrier protein] + a hydroperoxide = N(6)-[(R)-lipoyl]-L-lysyl-[lipoyl-carrier protein] + an alcohol + H2O</text>
        <dbReference type="Rhea" id="RHEA:62636"/>
        <dbReference type="Rhea" id="RHEA-COMP:10502"/>
        <dbReference type="Rhea" id="RHEA-COMP:16355"/>
        <dbReference type="ChEBI" id="CHEBI:15377"/>
        <dbReference type="ChEBI" id="CHEBI:30879"/>
        <dbReference type="ChEBI" id="CHEBI:35924"/>
        <dbReference type="ChEBI" id="CHEBI:83099"/>
        <dbReference type="ChEBI" id="CHEBI:83100"/>
        <dbReference type="EC" id="1.11.1.28"/>
    </reaction>
</comment>
<dbReference type="eggNOG" id="COG0599">
    <property type="taxonomic scope" value="Bacteria"/>
</dbReference>
<proteinExistence type="inferred from homology"/>
<dbReference type="InterPro" id="IPR004675">
    <property type="entry name" value="AhpD_core"/>
</dbReference>
<sequence>MEFIESIKAQIPDYAKDIRLNLDGTISRSSLEGTDAVGAALAAAFAAKSPVLVKAIREAGVLSPEETQAALTAAALMGMNNAWYPYVEMADDADLKTQRAELRMGAYATHGGVDKRKFEMYALAASIVGKCHFCVKSHYALLKNEQGMTVTQLRDVGRIAAVINAAAQVISAEGK</sequence>
<feature type="active site" description="Proton donor" evidence="6">
    <location>
        <position position="131"/>
    </location>
</feature>
<dbReference type="InterPro" id="IPR003779">
    <property type="entry name" value="CMD-like"/>
</dbReference>
<evidence type="ECO:0000256" key="4">
    <source>
        <dbReference type="ARBA" id="ARBA00023157"/>
    </source>
</evidence>
<dbReference type="EMBL" id="PHRB01000013">
    <property type="protein sequence ID" value="PJO65403.1"/>
    <property type="molecule type" value="Genomic_DNA"/>
</dbReference>
<dbReference type="GO" id="GO:0032843">
    <property type="term" value="F:hydroperoxide reductase activity"/>
    <property type="evidence" value="ECO:0007669"/>
    <property type="project" value="InterPro"/>
</dbReference>
<protein>
    <recommendedName>
        <fullName evidence="6">Alkyl hydroperoxide reductase AhpD</fullName>
        <ecNumber evidence="6">1.11.1.28</ecNumber>
    </recommendedName>
    <alternativeName>
        <fullName evidence="6">Alkylhydroperoxidase AhpD</fullName>
    </alternativeName>
</protein>
<keyword evidence="2 6" id="KW-0049">Antioxidant</keyword>
<evidence type="ECO:0000313" key="10">
    <source>
        <dbReference type="Proteomes" id="UP000030475"/>
    </source>
</evidence>
<evidence type="ECO:0000313" key="11">
    <source>
        <dbReference type="Proteomes" id="UP000231878"/>
    </source>
</evidence>
<comment type="caution">
    <text evidence="8">The sequence shown here is derived from an EMBL/GenBank/DDBJ whole genome shotgun (WGS) entry which is preliminary data.</text>
</comment>
<dbReference type="EMBL" id="JQIM01000010">
    <property type="protein sequence ID" value="KGX05553.1"/>
    <property type="molecule type" value="Genomic_DNA"/>
</dbReference>
<keyword evidence="3 6" id="KW-0560">Oxidoreductase</keyword>
<dbReference type="HAMAP" id="MF_01676">
    <property type="entry name" value="AhpD"/>
    <property type="match status" value="1"/>
</dbReference>
<evidence type="ECO:0000256" key="6">
    <source>
        <dbReference type="HAMAP-Rule" id="MF_01676"/>
    </source>
</evidence>
<dbReference type="SUPFAM" id="SSF69118">
    <property type="entry name" value="AhpD-like"/>
    <property type="match status" value="1"/>
</dbReference>
<dbReference type="Proteomes" id="UP000231878">
    <property type="component" value="Unassembled WGS sequence"/>
</dbReference>
<dbReference type="OrthoDB" id="9801997at2"/>
<feature type="active site" description="Cysteine sulfenic acid (-SOH) intermediate" evidence="6">
    <location>
        <position position="134"/>
    </location>
</feature>
<accession>A0A069B914</accession>
<dbReference type="AlphaFoldDB" id="A0A069B914"/>